<protein>
    <recommendedName>
        <fullName evidence="4">Large ribosomal subunit protein uL23m</fullName>
    </recommendedName>
</protein>
<dbReference type="Proteomes" id="UP000192596">
    <property type="component" value="Unassembled WGS sequence"/>
</dbReference>
<feature type="compositionally biased region" description="Basic and acidic residues" evidence="5">
    <location>
        <begin position="136"/>
        <end position="147"/>
    </location>
</feature>
<dbReference type="PANTHER" id="PTHR12059">
    <property type="entry name" value="RIBOSOMAL PROTEIN L23-RELATED"/>
    <property type="match status" value="1"/>
</dbReference>
<keyword evidence="3" id="KW-0687">Ribonucleoprotein</keyword>
<dbReference type="PANTHER" id="PTHR12059:SF5">
    <property type="entry name" value="LARGE RIBOSOMAL SUBUNIT PROTEIN UL23M"/>
    <property type="match status" value="1"/>
</dbReference>
<dbReference type="SUPFAM" id="SSF54189">
    <property type="entry name" value="Ribosomal proteins S24e, L23 and L15e"/>
    <property type="match status" value="1"/>
</dbReference>
<evidence type="ECO:0000256" key="2">
    <source>
        <dbReference type="ARBA" id="ARBA00022980"/>
    </source>
</evidence>
<proteinExistence type="inferred from homology"/>
<feature type="compositionally biased region" description="Basic and acidic residues" evidence="5">
    <location>
        <begin position="159"/>
        <end position="175"/>
    </location>
</feature>
<dbReference type="InterPro" id="IPR013025">
    <property type="entry name" value="Ribosomal_uL23-like"/>
</dbReference>
<dbReference type="GO" id="GO:0032543">
    <property type="term" value="P:mitochondrial translation"/>
    <property type="evidence" value="ECO:0007669"/>
    <property type="project" value="TreeGrafter"/>
</dbReference>
<name>A0A1V8SMF9_9PEZI</name>
<sequence>MATELATQSARAPFKIGLKQVHLPTFSISLHRTPHLSPSYAQFSVPLWFSKLDLRDYLYNAYAVRCVSIRSYIKLQRLTQGSPTGLNGESNPRPQYKRWHRPRSLKRMTVELESPFVWPEELGREVLDEKFDKGQMERAERGQEEMQRGMGSDGDTVVDETRRRRMREQAKELLEGRAKWKPVGNPAFGRVSGR</sequence>
<dbReference type="EMBL" id="NAJO01000036">
    <property type="protein sequence ID" value="OQO00264.1"/>
    <property type="molecule type" value="Genomic_DNA"/>
</dbReference>
<keyword evidence="7" id="KW-1185">Reference proteome</keyword>
<reference evidence="7" key="1">
    <citation type="submission" date="2017-03" db="EMBL/GenBank/DDBJ databases">
        <title>Genomes of endolithic fungi from Antarctica.</title>
        <authorList>
            <person name="Coleine C."/>
            <person name="Masonjones S."/>
            <person name="Stajich J.E."/>
        </authorList>
    </citation>
    <scope>NUCLEOTIDE SEQUENCE [LARGE SCALE GENOMIC DNA]</scope>
    <source>
        <strain evidence="7">CCFEE 5527</strain>
    </source>
</reference>
<dbReference type="STRING" id="1507870.A0A1V8SMF9"/>
<organism evidence="6 7">
    <name type="scientific">Cryoendolithus antarcticus</name>
    <dbReference type="NCBI Taxonomy" id="1507870"/>
    <lineage>
        <taxon>Eukaryota</taxon>
        <taxon>Fungi</taxon>
        <taxon>Dikarya</taxon>
        <taxon>Ascomycota</taxon>
        <taxon>Pezizomycotina</taxon>
        <taxon>Dothideomycetes</taxon>
        <taxon>Dothideomycetidae</taxon>
        <taxon>Cladosporiales</taxon>
        <taxon>Cladosporiaceae</taxon>
        <taxon>Cryoendolithus</taxon>
    </lineage>
</organism>
<dbReference type="FunCoup" id="A0A1V8SMF9">
    <property type="interactions" value="351"/>
</dbReference>
<evidence type="ECO:0000313" key="6">
    <source>
        <dbReference type="EMBL" id="OQO00264.1"/>
    </source>
</evidence>
<dbReference type="InParanoid" id="A0A1V8SMF9"/>
<dbReference type="OrthoDB" id="275582at2759"/>
<comment type="similarity">
    <text evidence="1">Belongs to the universal ribosomal protein uL23 family.</text>
</comment>
<accession>A0A1V8SMF9</accession>
<feature type="region of interest" description="Disordered" evidence="5">
    <location>
        <begin position="136"/>
        <end position="175"/>
    </location>
</feature>
<keyword evidence="2" id="KW-0689">Ribosomal protein</keyword>
<evidence type="ECO:0000256" key="5">
    <source>
        <dbReference type="SAM" id="MobiDB-lite"/>
    </source>
</evidence>
<dbReference type="GO" id="GO:0005762">
    <property type="term" value="C:mitochondrial large ribosomal subunit"/>
    <property type="evidence" value="ECO:0007669"/>
    <property type="project" value="TreeGrafter"/>
</dbReference>
<evidence type="ECO:0000256" key="4">
    <source>
        <dbReference type="ARBA" id="ARBA00039977"/>
    </source>
</evidence>
<dbReference type="Gene3D" id="3.30.70.330">
    <property type="match status" value="1"/>
</dbReference>
<dbReference type="GO" id="GO:0003735">
    <property type="term" value="F:structural constituent of ribosome"/>
    <property type="evidence" value="ECO:0007669"/>
    <property type="project" value="InterPro"/>
</dbReference>
<evidence type="ECO:0000313" key="7">
    <source>
        <dbReference type="Proteomes" id="UP000192596"/>
    </source>
</evidence>
<dbReference type="AlphaFoldDB" id="A0A1V8SMF9"/>
<gene>
    <name evidence="6" type="ORF">B0A48_14051</name>
</gene>
<evidence type="ECO:0000256" key="3">
    <source>
        <dbReference type="ARBA" id="ARBA00023274"/>
    </source>
</evidence>
<comment type="caution">
    <text evidence="6">The sequence shown here is derived from an EMBL/GenBank/DDBJ whole genome shotgun (WGS) entry which is preliminary data.</text>
</comment>
<dbReference type="InterPro" id="IPR012678">
    <property type="entry name" value="Ribosomal_uL23/eL15/eS24_sf"/>
</dbReference>
<evidence type="ECO:0000256" key="1">
    <source>
        <dbReference type="ARBA" id="ARBA00006700"/>
    </source>
</evidence>
<dbReference type="InterPro" id="IPR012677">
    <property type="entry name" value="Nucleotide-bd_a/b_plait_sf"/>
</dbReference>